<evidence type="ECO:0000256" key="3">
    <source>
        <dbReference type="ARBA" id="ARBA00022475"/>
    </source>
</evidence>
<gene>
    <name evidence="10" type="ORF">SMACR_05049</name>
</gene>
<keyword evidence="3" id="KW-1003">Cell membrane</keyword>
<proteinExistence type="predicted"/>
<dbReference type="Proteomes" id="UP000433876">
    <property type="component" value="Unassembled WGS sequence"/>
</dbReference>
<sequence>MSIQQPQSSIPTAVELPVSNHNRLGSSGTSTTTTTTTMADEGGHVGGTSDLGPEQQHINGGAEKPRLPRLSIENLPELDQIPTLMSPRVNTMNPFRPVHNSLEIDDYFTGPRDTQKHSKWPIFMQMHGSILPKMILPLLGVGAWTTMLTVINFKVTNLGIHNILLTVLGFVVGMGLSFRSSTAYERYSEGRKYWSSLLLACQTLGRVYWVHAKEREGELGKKDVLAKLTALNLLVAFSVSLKHRLRFEPYTCYDDISHLVAHLDTFARRATEEEPDKTLKALQGPGFFKSVGEYIGVSFAASNPRKMIKKASRPLGNLPLEILSYLATYTDELIAEGQLPVPMQQTLAYNNMAILNDVLVGTDRVLSTPLPIAYAIAIAQITWVYILLLPFQLLPTLNWITIPATIAAAYIILGLLFIGREIENPFGRDVNDLPLESYCAQIAADMDIIASRKKRTTNADWIENIENKPLWPLSNSGWHVWMNRGEESIRQAVGQKLESQFETRKELDKLQAERSVMERVRSKVTGCNV</sequence>
<organism evidence="10 11">
    <name type="scientific">Sordaria macrospora</name>
    <dbReference type="NCBI Taxonomy" id="5147"/>
    <lineage>
        <taxon>Eukaryota</taxon>
        <taxon>Fungi</taxon>
        <taxon>Dikarya</taxon>
        <taxon>Ascomycota</taxon>
        <taxon>Pezizomycotina</taxon>
        <taxon>Sordariomycetes</taxon>
        <taxon>Sordariomycetidae</taxon>
        <taxon>Sordariales</taxon>
        <taxon>Sordariaceae</taxon>
        <taxon>Sordaria</taxon>
    </lineage>
</organism>
<feature type="transmembrane region" description="Helical" evidence="9">
    <location>
        <begin position="134"/>
        <end position="153"/>
    </location>
</feature>
<evidence type="ECO:0000256" key="6">
    <source>
        <dbReference type="ARBA" id="ARBA00023065"/>
    </source>
</evidence>
<dbReference type="PANTHER" id="PTHR33281">
    <property type="entry name" value="UPF0187 PROTEIN YNEE"/>
    <property type="match status" value="1"/>
</dbReference>
<dbReference type="InterPro" id="IPR044669">
    <property type="entry name" value="YneE/VCCN1/2-like"/>
</dbReference>
<name>A0A8S8ZRU3_SORMA</name>
<dbReference type="PANTHER" id="PTHR33281:SF19">
    <property type="entry name" value="VOLTAGE-DEPENDENT ANION CHANNEL-FORMING PROTEIN YNEE"/>
    <property type="match status" value="1"/>
</dbReference>
<dbReference type="GO" id="GO:0005254">
    <property type="term" value="F:chloride channel activity"/>
    <property type="evidence" value="ECO:0007669"/>
    <property type="project" value="InterPro"/>
</dbReference>
<protein>
    <submittedName>
        <fullName evidence="10">Uncharacterized protein</fullName>
    </submittedName>
</protein>
<evidence type="ECO:0000256" key="4">
    <source>
        <dbReference type="ARBA" id="ARBA00022692"/>
    </source>
</evidence>
<feature type="transmembrane region" description="Helical" evidence="9">
    <location>
        <begin position="397"/>
        <end position="418"/>
    </location>
</feature>
<keyword evidence="6" id="KW-0406">Ion transport</keyword>
<feature type="compositionally biased region" description="Low complexity" evidence="8">
    <location>
        <begin position="25"/>
        <end position="37"/>
    </location>
</feature>
<feature type="transmembrane region" description="Helical" evidence="9">
    <location>
        <begin position="372"/>
        <end position="391"/>
    </location>
</feature>
<evidence type="ECO:0000313" key="10">
    <source>
        <dbReference type="EMBL" id="KAA8633474.1"/>
    </source>
</evidence>
<accession>A0A8S8ZRU3</accession>
<keyword evidence="5 9" id="KW-1133">Transmembrane helix</keyword>
<keyword evidence="2" id="KW-0813">Transport</keyword>
<dbReference type="VEuPathDB" id="FungiDB:SMAC_05049"/>
<feature type="transmembrane region" description="Helical" evidence="9">
    <location>
        <begin position="159"/>
        <end position="181"/>
    </location>
</feature>
<feature type="region of interest" description="Disordered" evidence="8">
    <location>
        <begin position="1"/>
        <end position="69"/>
    </location>
</feature>
<evidence type="ECO:0000256" key="7">
    <source>
        <dbReference type="ARBA" id="ARBA00023136"/>
    </source>
</evidence>
<evidence type="ECO:0000313" key="11">
    <source>
        <dbReference type="Proteomes" id="UP000433876"/>
    </source>
</evidence>
<evidence type="ECO:0000256" key="8">
    <source>
        <dbReference type="SAM" id="MobiDB-lite"/>
    </source>
</evidence>
<evidence type="ECO:0000256" key="2">
    <source>
        <dbReference type="ARBA" id="ARBA00022448"/>
    </source>
</evidence>
<dbReference type="EMBL" id="NMPR01000036">
    <property type="protein sequence ID" value="KAA8633474.1"/>
    <property type="molecule type" value="Genomic_DNA"/>
</dbReference>
<comment type="caution">
    <text evidence="10">The sequence shown here is derived from an EMBL/GenBank/DDBJ whole genome shotgun (WGS) entry which is preliminary data.</text>
</comment>
<dbReference type="AlphaFoldDB" id="A0A8S8ZRU3"/>
<dbReference type="Pfam" id="PF25539">
    <property type="entry name" value="Bestrophin_2"/>
    <property type="match status" value="2"/>
</dbReference>
<dbReference type="GO" id="GO:0005886">
    <property type="term" value="C:plasma membrane"/>
    <property type="evidence" value="ECO:0007669"/>
    <property type="project" value="UniProtKB-SubCell"/>
</dbReference>
<evidence type="ECO:0000256" key="5">
    <source>
        <dbReference type="ARBA" id="ARBA00022989"/>
    </source>
</evidence>
<keyword evidence="4 9" id="KW-0812">Transmembrane</keyword>
<reference evidence="10 11" key="1">
    <citation type="submission" date="2017-07" db="EMBL/GenBank/DDBJ databases">
        <title>Genome sequence of the Sordaria macrospora wild type strain R19027.</title>
        <authorList>
            <person name="Nowrousian M."/>
            <person name="Teichert I."/>
            <person name="Kueck U."/>
        </authorList>
    </citation>
    <scope>NUCLEOTIDE SEQUENCE [LARGE SCALE GENOMIC DNA]</scope>
    <source>
        <strain evidence="10 11">R19027</strain>
        <tissue evidence="10">Mycelium</tissue>
    </source>
</reference>
<feature type="compositionally biased region" description="Polar residues" evidence="8">
    <location>
        <begin position="1"/>
        <end position="11"/>
    </location>
</feature>
<evidence type="ECO:0000256" key="1">
    <source>
        <dbReference type="ARBA" id="ARBA00004651"/>
    </source>
</evidence>
<keyword evidence="7 9" id="KW-0472">Membrane</keyword>
<evidence type="ECO:0000256" key="9">
    <source>
        <dbReference type="SAM" id="Phobius"/>
    </source>
</evidence>
<comment type="subcellular location">
    <subcellularLocation>
        <location evidence="1">Cell membrane</location>
        <topology evidence="1">Multi-pass membrane protein</topology>
    </subcellularLocation>
</comment>